<comment type="caution">
    <text evidence="1">The sequence shown here is derived from an EMBL/GenBank/DDBJ whole genome shotgun (WGS) entry which is preliminary data.</text>
</comment>
<evidence type="ECO:0000313" key="2">
    <source>
        <dbReference type="Proteomes" id="UP000265520"/>
    </source>
</evidence>
<keyword evidence="2" id="KW-1185">Reference proteome</keyword>
<feature type="non-terminal residue" evidence="1">
    <location>
        <position position="25"/>
    </location>
</feature>
<dbReference type="Proteomes" id="UP000265520">
    <property type="component" value="Unassembled WGS sequence"/>
</dbReference>
<proteinExistence type="predicted"/>
<reference evidence="1 2" key="1">
    <citation type="journal article" date="2018" name="Front. Plant Sci.">
        <title>Red Clover (Trifolium pratense) and Zigzag Clover (T. medium) - A Picture of Genomic Similarities and Differences.</title>
        <authorList>
            <person name="Dluhosova J."/>
            <person name="Istvanek J."/>
            <person name="Nedelnik J."/>
            <person name="Repkova J."/>
        </authorList>
    </citation>
    <scope>NUCLEOTIDE SEQUENCE [LARGE SCALE GENOMIC DNA]</scope>
    <source>
        <strain evidence="2">cv. 10/8</strain>
        <tissue evidence="1">Leaf</tissue>
    </source>
</reference>
<dbReference type="AlphaFoldDB" id="A0A392UBR5"/>
<name>A0A392UBR5_9FABA</name>
<dbReference type="EMBL" id="LXQA010772851">
    <property type="protein sequence ID" value="MCI70287.1"/>
    <property type="molecule type" value="Genomic_DNA"/>
</dbReference>
<accession>A0A392UBR5</accession>
<sequence>MGLDEAVTMATHLQLKKVNFELDAQ</sequence>
<organism evidence="1 2">
    <name type="scientific">Trifolium medium</name>
    <dbReference type="NCBI Taxonomy" id="97028"/>
    <lineage>
        <taxon>Eukaryota</taxon>
        <taxon>Viridiplantae</taxon>
        <taxon>Streptophyta</taxon>
        <taxon>Embryophyta</taxon>
        <taxon>Tracheophyta</taxon>
        <taxon>Spermatophyta</taxon>
        <taxon>Magnoliopsida</taxon>
        <taxon>eudicotyledons</taxon>
        <taxon>Gunneridae</taxon>
        <taxon>Pentapetalae</taxon>
        <taxon>rosids</taxon>
        <taxon>fabids</taxon>
        <taxon>Fabales</taxon>
        <taxon>Fabaceae</taxon>
        <taxon>Papilionoideae</taxon>
        <taxon>50 kb inversion clade</taxon>
        <taxon>NPAAA clade</taxon>
        <taxon>Hologalegina</taxon>
        <taxon>IRL clade</taxon>
        <taxon>Trifolieae</taxon>
        <taxon>Trifolium</taxon>
    </lineage>
</organism>
<protein>
    <submittedName>
        <fullName evidence="1">Uncharacterized protein</fullName>
    </submittedName>
</protein>
<evidence type="ECO:0000313" key="1">
    <source>
        <dbReference type="EMBL" id="MCI70287.1"/>
    </source>
</evidence>